<sequence length="74" mass="8951">MDSYELTNMIIDEQYEQEHVTANFKYKQKDYSITFTKSDLELINAWVFENQTSYPANLTDNEIEEIRENIKRHL</sequence>
<keyword evidence="2" id="KW-1185">Reference proteome</keyword>
<accession>A0ABT9Z570</accession>
<comment type="caution">
    <text evidence="1">The sequence shown here is derived from an EMBL/GenBank/DDBJ whole genome shotgun (WGS) entry which is preliminary data.</text>
</comment>
<dbReference type="Proteomes" id="UP001232245">
    <property type="component" value="Unassembled WGS sequence"/>
</dbReference>
<gene>
    <name evidence="1" type="ORF">J2S02_003759</name>
</gene>
<proteinExistence type="predicted"/>
<organism evidence="1 2">
    <name type="scientific">Metabacillus niabensis</name>
    <dbReference type="NCBI Taxonomy" id="324854"/>
    <lineage>
        <taxon>Bacteria</taxon>
        <taxon>Bacillati</taxon>
        <taxon>Bacillota</taxon>
        <taxon>Bacilli</taxon>
        <taxon>Bacillales</taxon>
        <taxon>Bacillaceae</taxon>
        <taxon>Metabacillus</taxon>
    </lineage>
</organism>
<evidence type="ECO:0000313" key="1">
    <source>
        <dbReference type="EMBL" id="MDQ0227414.1"/>
    </source>
</evidence>
<protein>
    <submittedName>
        <fullName evidence="1">Uncharacterized protein</fullName>
    </submittedName>
</protein>
<reference evidence="1 2" key="1">
    <citation type="submission" date="2023-07" db="EMBL/GenBank/DDBJ databases">
        <title>Genomic Encyclopedia of Type Strains, Phase IV (KMG-IV): sequencing the most valuable type-strain genomes for metagenomic binning, comparative biology and taxonomic classification.</title>
        <authorList>
            <person name="Goeker M."/>
        </authorList>
    </citation>
    <scope>NUCLEOTIDE SEQUENCE [LARGE SCALE GENOMIC DNA]</scope>
    <source>
        <strain evidence="1 2">DSM 17723</strain>
    </source>
</reference>
<evidence type="ECO:0000313" key="2">
    <source>
        <dbReference type="Proteomes" id="UP001232245"/>
    </source>
</evidence>
<dbReference type="EMBL" id="JAUSTZ010000009">
    <property type="protein sequence ID" value="MDQ0227414.1"/>
    <property type="molecule type" value="Genomic_DNA"/>
</dbReference>
<name>A0ABT9Z570_9BACI</name>
<dbReference type="RefSeq" id="WP_307190802.1">
    <property type="nucleotide sequence ID" value="NZ_JAUSTZ010000009.1"/>
</dbReference>